<dbReference type="EMBL" id="DSKY01000009">
    <property type="protein sequence ID" value="HDY58486.1"/>
    <property type="molecule type" value="Genomic_DNA"/>
</dbReference>
<accession>A0A7V1EHD8</accession>
<name>A0A7V1EHD8_UNCW3</name>
<feature type="binding site" evidence="7">
    <location>
        <position position="306"/>
    </location>
    <ligand>
        <name>Zn(2+)</name>
        <dbReference type="ChEBI" id="CHEBI:29105"/>
    </ligand>
</feature>
<comment type="subcellular location">
    <subcellularLocation>
        <location evidence="7">Cytoplasm</location>
    </subcellularLocation>
</comment>
<dbReference type="GO" id="GO:0008270">
    <property type="term" value="F:zinc ion binding"/>
    <property type="evidence" value="ECO:0007669"/>
    <property type="project" value="UniProtKB-UniRule"/>
</dbReference>
<keyword evidence="6 7" id="KW-0408">Iron</keyword>
<dbReference type="GO" id="GO:0005737">
    <property type="term" value="C:cytoplasm"/>
    <property type="evidence" value="ECO:0007669"/>
    <property type="project" value="UniProtKB-SubCell"/>
</dbReference>
<keyword evidence="5 7" id="KW-0862">Zinc</keyword>
<comment type="function">
    <text evidence="7">Catalyzes the hydrolytic cleavage of the carbon-nitrogen bond in imidazolone-5-propanoate to yield N-formimidoyl-L-glutamate. It is the third step in the universal histidine degradation pathway.</text>
</comment>
<dbReference type="InterPro" id="IPR005920">
    <property type="entry name" value="HutI"/>
</dbReference>
<dbReference type="InterPro" id="IPR006680">
    <property type="entry name" value="Amidohydro-rel"/>
</dbReference>
<keyword evidence="7" id="KW-0963">Cytoplasm</keyword>
<feature type="binding site" evidence="7">
    <location>
        <position position="64"/>
    </location>
    <ligand>
        <name>Zn(2+)</name>
        <dbReference type="ChEBI" id="CHEBI:29105"/>
    </ligand>
</feature>
<dbReference type="AlphaFoldDB" id="A0A7V1EHD8"/>
<reference evidence="9" key="1">
    <citation type="journal article" date="2020" name="mSystems">
        <title>Genome- and Community-Level Interaction Insights into Carbon Utilization and Element Cycling Functions of Hydrothermarchaeota in Hydrothermal Sediment.</title>
        <authorList>
            <person name="Zhou Z."/>
            <person name="Liu Y."/>
            <person name="Xu W."/>
            <person name="Pan J."/>
            <person name="Luo Z.H."/>
            <person name="Li M."/>
        </authorList>
    </citation>
    <scope>NUCLEOTIDE SEQUENCE [LARGE SCALE GENOMIC DNA]</scope>
    <source>
        <strain evidence="9">SpSt-258</strain>
    </source>
</reference>
<feature type="binding site" evidence="7">
    <location>
        <position position="311"/>
    </location>
    <ligand>
        <name>4-imidazolone-5-propanoate</name>
        <dbReference type="ChEBI" id="CHEBI:77893"/>
    </ligand>
</feature>
<feature type="binding site" evidence="7">
    <location>
        <position position="136"/>
    </location>
    <ligand>
        <name>N-formimidoyl-L-glutamate</name>
        <dbReference type="ChEBI" id="CHEBI:58928"/>
    </ligand>
</feature>
<feature type="binding site" evidence="7">
    <location>
        <position position="234"/>
    </location>
    <ligand>
        <name>4-imidazolone-5-propanoate</name>
        <dbReference type="ChEBI" id="CHEBI:77893"/>
    </ligand>
</feature>
<dbReference type="Gene3D" id="2.30.40.10">
    <property type="entry name" value="Urease, subunit C, domain 1"/>
    <property type="match status" value="1"/>
</dbReference>
<organism evidence="9">
    <name type="scientific">candidate division WOR-3 bacterium</name>
    <dbReference type="NCBI Taxonomy" id="2052148"/>
    <lineage>
        <taxon>Bacteria</taxon>
        <taxon>Bacteria division WOR-3</taxon>
    </lineage>
</organism>
<evidence type="ECO:0000256" key="5">
    <source>
        <dbReference type="ARBA" id="ARBA00022833"/>
    </source>
</evidence>
<dbReference type="UniPathway" id="UPA00379">
    <property type="reaction ID" value="UER00551"/>
</dbReference>
<feature type="binding site" evidence="7">
    <location>
        <position position="306"/>
    </location>
    <ligand>
        <name>Fe(3+)</name>
        <dbReference type="ChEBI" id="CHEBI:29034"/>
    </ligand>
</feature>
<keyword evidence="4 7" id="KW-0369">Histidine metabolism</keyword>
<evidence type="ECO:0000256" key="2">
    <source>
        <dbReference type="ARBA" id="ARBA00022723"/>
    </source>
</evidence>
<feature type="binding site" evidence="7">
    <location>
        <position position="168"/>
    </location>
    <ligand>
        <name>4-imidazolone-5-propanoate</name>
        <dbReference type="ChEBI" id="CHEBI:77893"/>
    </ligand>
</feature>
<dbReference type="Pfam" id="PF01979">
    <property type="entry name" value="Amidohydro_1"/>
    <property type="match status" value="1"/>
</dbReference>
<dbReference type="InterPro" id="IPR011059">
    <property type="entry name" value="Metal-dep_hydrolase_composite"/>
</dbReference>
<feature type="domain" description="Amidohydrolase-related" evidence="8">
    <location>
        <begin position="55"/>
        <end position="394"/>
    </location>
</feature>
<comment type="pathway">
    <text evidence="7">Amino-acid degradation; L-histidine degradation into L-glutamate; N-formimidoyl-L-glutamate from L-histidine: step 3/3.</text>
</comment>
<sequence length="399" mass="44639">MDILLRYPGQILTMDNGIGLVEDGSVMISNGIIKKVGKFSESGFKGRIIDCQGCIITPGLIDAHTHLVFAGTREDEFAMRLEGIKYETIAHKGGGILRTVAMTRSANEDELFKLAEERLRKIIRHGITTIEIKSGYGLSLGEELKMLRVIDRLKKSSVLDIIPTYLVHTIPRLMKRRDYVDMQCEEMLPEVAHSKLAVFCDIFCDKTAFTKSESEKILKRAKDLGFELKIHTDELANVGGAKLAARLGCVSAEHLIYSTRSGIKAMKKAGVIPVLLPGTSLYLQTEKKPRIKDFIKYDLPVAIATDFNPGTCMIYSMPKIIALACIIYKMPVDMAIMGATVNAAKALRMDNRVGKIKQEYDADILVWNIDNYRKIPYQFGEDVIKIVIKKGKIIYETNN</sequence>
<comment type="similarity">
    <text evidence="7">Belongs to the metallo-dependent hydrolases superfamily. HutI family.</text>
</comment>
<feature type="binding site" evidence="7">
    <location>
        <position position="310"/>
    </location>
    <ligand>
        <name>N-formimidoyl-L-glutamate</name>
        <dbReference type="ChEBI" id="CHEBI:58928"/>
    </ligand>
</feature>
<dbReference type="GO" id="GO:0050480">
    <property type="term" value="F:imidazolonepropionase activity"/>
    <property type="evidence" value="ECO:0007669"/>
    <property type="project" value="UniProtKB-UniRule"/>
</dbReference>
<feature type="binding site" evidence="7">
    <location>
        <position position="73"/>
    </location>
    <ligand>
        <name>4-imidazolone-5-propanoate</name>
        <dbReference type="ChEBI" id="CHEBI:77893"/>
    </ligand>
</feature>
<comment type="catalytic activity">
    <reaction evidence="7">
        <text>4-imidazolone-5-propanoate + H2O = N-formimidoyl-L-glutamate</text>
        <dbReference type="Rhea" id="RHEA:23660"/>
        <dbReference type="ChEBI" id="CHEBI:15377"/>
        <dbReference type="ChEBI" id="CHEBI:58928"/>
        <dbReference type="ChEBI" id="CHEBI:77893"/>
        <dbReference type="EC" id="3.5.2.7"/>
    </reaction>
</comment>
<gene>
    <name evidence="7" type="primary">hutI</name>
    <name evidence="9" type="ORF">ENP86_02905</name>
</gene>
<dbReference type="GO" id="GO:0019556">
    <property type="term" value="P:L-histidine catabolic process to glutamate and formamide"/>
    <property type="evidence" value="ECO:0007669"/>
    <property type="project" value="UniProtKB-UniRule"/>
</dbReference>
<comment type="caution">
    <text evidence="9">The sequence shown here is derived from an EMBL/GenBank/DDBJ whole genome shotgun (WGS) entry which is preliminary data.</text>
</comment>
<evidence type="ECO:0000313" key="9">
    <source>
        <dbReference type="EMBL" id="HDY58486.1"/>
    </source>
</evidence>
<feature type="binding site" evidence="7">
    <location>
        <position position="136"/>
    </location>
    <ligand>
        <name>4-imidazolone-5-propanoate</name>
        <dbReference type="ChEBI" id="CHEBI:77893"/>
    </ligand>
</feature>
<evidence type="ECO:0000256" key="4">
    <source>
        <dbReference type="ARBA" id="ARBA00022808"/>
    </source>
</evidence>
<feature type="binding site" evidence="7">
    <location>
        <position position="66"/>
    </location>
    <ligand>
        <name>Zn(2+)</name>
        <dbReference type="ChEBI" id="CHEBI:29105"/>
    </ligand>
</feature>
<dbReference type="NCBIfam" id="TIGR01224">
    <property type="entry name" value="hutI"/>
    <property type="match status" value="1"/>
</dbReference>
<evidence type="ECO:0000256" key="6">
    <source>
        <dbReference type="ARBA" id="ARBA00023004"/>
    </source>
</evidence>
<dbReference type="FunFam" id="3.20.20.140:FF:000007">
    <property type="entry name" value="Imidazolonepropionase"/>
    <property type="match status" value="1"/>
</dbReference>
<keyword evidence="3 7" id="KW-0378">Hydrolase</keyword>
<proteinExistence type="inferred from homology"/>
<comment type="cofactor">
    <cofactor evidence="7">
        <name>Zn(2+)</name>
        <dbReference type="ChEBI" id="CHEBI:29105"/>
    </cofactor>
    <cofactor evidence="7">
        <name>Fe(3+)</name>
        <dbReference type="ChEBI" id="CHEBI:29034"/>
    </cofactor>
    <text evidence="7">Binds 1 zinc or iron ion per subunit.</text>
</comment>
<evidence type="ECO:0000256" key="7">
    <source>
        <dbReference type="HAMAP-Rule" id="MF_00372"/>
    </source>
</evidence>
<dbReference type="Gene3D" id="3.20.20.140">
    <property type="entry name" value="Metal-dependent hydrolases"/>
    <property type="match status" value="1"/>
</dbReference>
<feature type="binding site" evidence="7">
    <location>
        <position position="231"/>
    </location>
    <ligand>
        <name>Fe(3+)</name>
        <dbReference type="ChEBI" id="CHEBI:29034"/>
    </ligand>
</feature>
<feature type="binding site" evidence="7">
    <location>
        <position position="308"/>
    </location>
    <ligand>
        <name>N-formimidoyl-L-glutamate</name>
        <dbReference type="ChEBI" id="CHEBI:58928"/>
    </ligand>
</feature>
<dbReference type="PANTHER" id="PTHR42752">
    <property type="entry name" value="IMIDAZOLONEPROPIONASE"/>
    <property type="match status" value="1"/>
</dbReference>
<dbReference type="SUPFAM" id="SSF51338">
    <property type="entry name" value="Composite domain of metallo-dependent hydrolases"/>
    <property type="match status" value="1"/>
</dbReference>
<dbReference type="SUPFAM" id="SSF51556">
    <property type="entry name" value="Metallo-dependent hydrolases"/>
    <property type="match status" value="1"/>
</dbReference>
<dbReference type="GO" id="GO:0019557">
    <property type="term" value="P:L-histidine catabolic process to glutamate and formate"/>
    <property type="evidence" value="ECO:0007669"/>
    <property type="project" value="UniProtKB-UniPathway"/>
</dbReference>
<dbReference type="HAMAP" id="MF_00372">
    <property type="entry name" value="HutI"/>
    <property type="match status" value="1"/>
</dbReference>
<dbReference type="PANTHER" id="PTHR42752:SF1">
    <property type="entry name" value="IMIDAZOLONEPROPIONASE-RELATED"/>
    <property type="match status" value="1"/>
</dbReference>
<dbReference type="InterPro" id="IPR032466">
    <property type="entry name" value="Metal_Hydrolase"/>
</dbReference>
<evidence type="ECO:0000259" key="8">
    <source>
        <dbReference type="Pfam" id="PF01979"/>
    </source>
</evidence>
<evidence type="ECO:0000256" key="1">
    <source>
        <dbReference type="ARBA" id="ARBA00012864"/>
    </source>
</evidence>
<evidence type="ECO:0000256" key="3">
    <source>
        <dbReference type="ARBA" id="ARBA00022801"/>
    </source>
</evidence>
<dbReference type="EC" id="3.5.2.7" evidence="1 7"/>
<feature type="binding site" evidence="7">
    <location>
        <position position="231"/>
    </location>
    <ligand>
        <name>Zn(2+)</name>
        <dbReference type="ChEBI" id="CHEBI:29105"/>
    </ligand>
</feature>
<feature type="binding site" evidence="7">
    <location>
        <position position="64"/>
    </location>
    <ligand>
        <name>Fe(3+)</name>
        <dbReference type="ChEBI" id="CHEBI:29034"/>
    </ligand>
</feature>
<dbReference type="GO" id="GO:0005506">
    <property type="term" value="F:iron ion binding"/>
    <property type="evidence" value="ECO:0007669"/>
    <property type="project" value="UniProtKB-UniRule"/>
</dbReference>
<keyword evidence="2 7" id="KW-0479">Metal-binding</keyword>
<protein>
    <recommendedName>
        <fullName evidence="1 7">Imidazolonepropionase</fullName>
        <ecNumber evidence="1 7">3.5.2.7</ecNumber>
    </recommendedName>
    <alternativeName>
        <fullName evidence="7">Imidazolone-5-propionate hydrolase</fullName>
    </alternativeName>
</protein>
<feature type="binding site" evidence="7">
    <location>
        <position position="66"/>
    </location>
    <ligand>
        <name>Fe(3+)</name>
        <dbReference type="ChEBI" id="CHEBI:29034"/>
    </ligand>
</feature>